<evidence type="ECO:0000256" key="6">
    <source>
        <dbReference type="SAM" id="Phobius"/>
    </source>
</evidence>
<dbReference type="GO" id="GO:0016020">
    <property type="term" value="C:membrane"/>
    <property type="evidence" value="ECO:0007669"/>
    <property type="project" value="UniProtKB-SubCell"/>
</dbReference>
<name>A0A6J1Q8E1_9HYME</name>
<reference evidence="9" key="1">
    <citation type="submission" date="2025-08" db="UniProtKB">
        <authorList>
            <consortium name="RefSeq"/>
        </authorList>
    </citation>
    <scope>IDENTIFICATION</scope>
    <source>
        <tissue evidence="9">Whole body</tissue>
    </source>
</reference>
<evidence type="ECO:0000256" key="5">
    <source>
        <dbReference type="SAM" id="MobiDB-lite"/>
    </source>
</evidence>
<feature type="transmembrane region" description="Helical" evidence="6">
    <location>
        <begin position="223"/>
        <end position="244"/>
    </location>
</feature>
<dbReference type="Proteomes" id="UP000504618">
    <property type="component" value="Unplaced"/>
</dbReference>
<evidence type="ECO:0000256" key="4">
    <source>
        <dbReference type="ARBA" id="ARBA00023136"/>
    </source>
</evidence>
<accession>A0A6J1Q8E1</accession>
<dbReference type="PANTHER" id="PTHR48021">
    <property type="match status" value="1"/>
</dbReference>
<dbReference type="InterPro" id="IPR005829">
    <property type="entry name" value="Sugar_transporter_CS"/>
</dbReference>
<feature type="transmembrane region" description="Helical" evidence="6">
    <location>
        <begin position="402"/>
        <end position="420"/>
    </location>
</feature>
<dbReference type="Gene3D" id="1.20.1250.20">
    <property type="entry name" value="MFS general substrate transporter like domains"/>
    <property type="match status" value="1"/>
</dbReference>
<feature type="transmembrane region" description="Helical" evidence="6">
    <location>
        <begin position="188"/>
        <end position="211"/>
    </location>
</feature>
<dbReference type="InterPro" id="IPR005828">
    <property type="entry name" value="MFS_sugar_transport-like"/>
</dbReference>
<feature type="transmembrane region" description="Helical" evidence="6">
    <location>
        <begin position="468"/>
        <end position="488"/>
    </location>
</feature>
<dbReference type="FunFam" id="1.20.1250.20:FF:000249">
    <property type="entry name" value="facilitated trehalose transporter Tret1"/>
    <property type="match status" value="1"/>
</dbReference>
<dbReference type="InterPro" id="IPR020846">
    <property type="entry name" value="MFS_dom"/>
</dbReference>
<feature type="transmembrane region" description="Helical" evidence="6">
    <location>
        <begin position="250"/>
        <end position="270"/>
    </location>
</feature>
<feature type="transmembrane region" description="Helical" evidence="6">
    <location>
        <begin position="163"/>
        <end position="182"/>
    </location>
</feature>
<organism evidence="8 9">
    <name type="scientific">Temnothorax curvispinosus</name>
    <dbReference type="NCBI Taxonomy" id="300111"/>
    <lineage>
        <taxon>Eukaryota</taxon>
        <taxon>Metazoa</taxon>
        <taxon>Ecdysozoa</taxon>
        <taxon>Arthropoda</taxon>
        <taxon>Hexapoda</taxon>
        <taxon>Insecta</taxon>
        <taxon>Pterygota</taxon>
        <taxon>Neoptera</taxon>
        <taxon>Endopterygota</taxon>
        <taxon>Hymenoptera</taxon>
        <taxon>Apocrita</taxon>
        <taxon>Aculeata</taxon>
        <taxon>Formicoidea</taxon>
        <taxon>Formicidae</taxon>
        <taxon>Myrmicinae</taxon>
        <taxon>Temnothorax</taxon>
    </lineage>
</organism>
<feature type="transmembrane region" description="Helical" evidence="6">
    <location>
        <begin position="432"/>
        <end position="456"/>
    </location>
</feature>
<dbReference type="InterPro" id="IPR036259">
    <property type="entry name" value="MFS_trans_sf"/>
</dbReference>
<dbReference type="SUPFAM" id="SSF103473">
    <property type="entry name" value="MFS general substrate transporter"/>
    <property type="match status" value="1"/>
</dbReference>
<dbReference type="InterPro" id="IPR050549">
    <property type="entry name" value="MFS_Trehalose_Transporter"/>
</dbReference>
<gene>
    <name evidence="9" type="primary">LOC112458290</name>
</gene>
<sequence>MTNTSDVNTANGRTDVNNANERMDVNNTNKQIDTNNINEQKDNTVNEHVNGESRQTDVNNMSERASACVEIKVEPSVTDEKKWERAGTTYQVLMALCANVVVLGPAMGFGYSAVAEPAMREPKTDDDIRLDANQANWMATVSALGTPIGCLLSSLVMGRGRKISMFVTSLISMAGWVTIYTSNSYMQILIGRSISGISTGMASVPTTVYVAEIAGPKWRGTMVTWTSISIALGVLIVYIFGSIVKDDWRLVALLCALFPLCAIALTLLVVPETPLWLRDQNRPEEALEIMKKFRGIPKDQPAPAEVLLELKPRVQKKNQNMLKHLLKRGSLVPFAIMLSFFFFQQFSGIFVVIYNAVIIMDKSGVKVDPYLGAVLIGVARFIASLLTAGVSRKFGRRIPSMISGVGMTIFMGGLSLYLFLDAKGTVMADNGVVPVICMVMYIFTSTLGYLVIPFAMVGEVYPPKVKDILSGSTVAIGYLFSAVTIKTYPDMESLMGMHGVFLFFAIVSLVGTIFILLFLPETKGKTLREIEDMFATKKKSIELQSPTEGIIVGEIVAPTSAGLLRN</sequence>
<dbReference type="PANTHER" id="PTHR48021:SF89">
    <property type="entry name" value="FI02132P-RELATED"/>
    <property type="match status" value="1"/>
</dbReference>
<dbReference type="AlphaFoldDB" id="A0A6J1Q8E1"/>
<feature type="transmembrane region" description="Helical" evidence="6">
    <location>
        <begin position="370"/>
        <end position="390"/>
    </location>
</feature>
<evidence type="ECO:0000313" key="8">
    <source>
        <dbReference type="Proteomes" id="UP000504618"/>
    </source>
</evidence>
<evidence type="ECO:0000256" key="1">
    <source>
        <dbReference type="ARBA" id="ARBA00004141"/>
    </source>
</evidence>
<keyword evidence="4 6" id="KW-0472">Membrane</keyword>
<evidence type="ECO:0000256" key="3">
    <source>
        <dbReference type="ARBA" id="ARBA00022989"/>
    </source>
</evidence>
<evidence type="ECO:0000259" key="7">
    <source>
        <dbReference type="PROSITE" id="PS50850"/>
    </source>
</evidence>
<feature type="transmembrane region" description="Helical" evidence="6">
    <location>
        <begin position="331"/>
        <end position="358"/>
    </location>
</feature>
<keyword evidence="3 6" id="KW-1133">Transmembrane helix</keyword>
<protein>
    <submittedName>
        <fullName evidence="9">Facilitated trehalose transporter Tret1-2 homolog isoform X1</fullName>
    </submittedName>
</protein>
<feature type="transmembrane region" description="Helical" evidence="6">
    <location>
        <begin position="92"/>
        <end position="114"/>
    </location>
</feature>
<keyword evidence="8" id="KW-1185">Reference proteome</keyword>
<dbReference type="PROSITE" id="PS00217">
    <property type="entry name" value="SUGAR_TRANSPORT_2"/>
    <property type="match status" value="1"/>
</dbReference>
<dbReference type="OrthoDB" id="6612291at2759"/>
<evidence type="ECO:0000256" key="2">
    <source>
        <dbReference type="ARBA" id="ARBA00022692"/>
    </source>
</evidence>
<feature type="transmembrane region" description="Helical" evidence="6">
    <location>
        <begin position="500"/>
        <end position="519"/>
    </location>
</feature>
<dbReference type="PROSITE" id="PS50850">
    <property type="entry name" value="MFS"/>
    <property type="match status" value="1"/>
</dbReference>
<proteinExistence type="predicted"/>
<dbReference type="RefSeq" id="XP_024877636.1">
    <property type="nucleotide sequence ID" value="XM_025021868.1"/>
</dbReference>
<dbReference type="GO" id="GO:0022857">
    <property type="term" value="F:transmembrane transporter activity"/>
    <property type="evidence" value="ECO:0007669"/>
    <property type="project" value="InterPro"/>
</dbReference>
<feature type="transmembrane region" description="Helical" evidence="6">
    <location>
        <begin position="134"/>
        <end position="156"/>
    </location>
</feature>
<feature type="domain" description="Major facilitator superfamily (MFS) profile" evidence="7">
    <location>
        <begin position="96"/>
        <end position="523"/>
    </location>
</feature>
<feature type="region of interest" description="Disordered" evidence="5">
    <location>
        <begin position="1"/>
        <end position="23"/>
    </location>
</feature>
<keyword evidence="2 6" id="KW-0812">Transmembrane</keyword>
<dbReference type="Pfam" id="PF00083">
    <property type="entry name" value="Sugar_tr"/>
    <property type="match status" value="1"/>
</dbReference>
<dbReference type="GeneID" id="112458290"/>
<evidence type="ECO:0000313" key="9">
    <source>
        <dbReference type="RefSeq" id="XP_024877636.1"/>
    </source>
</evidence>
<comment type="subcellular location">
    <subcellularLocation>
        <location evidence="1">Membrane</location>
        <topology evidence="1">Multi-pass membrane protein</topology>
    </subcellularLocation>
</comment>